<sequence>SFSTMLSISFHLFCSRICTLHKVLDLGCGAGWVTVQAASRVGPEGQVTAIDASGHCLRQASIAAKVSGVQKNVRLLKGDMRNLDRFAEEDPGFKGFDRILLLWVMQLVPPADQEQFLRHIATYLSPGGLIVFSQDHEHHELACIDALPFDGSDTDELHWLIGDARSFKQTRKFAEDQIRKAGLVQAKMEDCYRDGRYGYEDRATDIRRNADLAGQGDGGYSKECSRLYLECFKREQVTKIMEDRKKRKQNVAIKNVSVLIAAKRPNLEKGVNN</sequence>
<proteinExistence type="predicted"/>
<dbReference type="SUPFAM" id="SSF53335">
    <property type="entry name" value="S-adenosyl-L-methionine-dependent methyltransferases"/>
    <property type="match status" value="1"/>
</dbReference>
<feature type="domain" description="Methyltransferase" evidence="3">
    <location>
        <begin position="23"/>
        <end position="128"/>
    </location>
</feature>
<feature type="chain" id="PRO_5013289714" description="Methyltransferase domain-containing protein" evidence="2">
    <location>
        <begin position="21"/>
        <end position="273"/>
    </location>
</feature>
<dbReference type="InterPro" id="IPR041698">
    <property type="entry name" value="Methyltransf_25"/>
</dbReference>
<dbReference type="Gene3D" id="3.40.50.150">
    <property type="entry name" value="Vaccinia Virus protein VP39"/>
    <property type="match status" value="1"/>
</dbReference>
<keyword evidence="2" id="KW-0732">Signal</keyword>
<dbReference type="STRING" id="1658174.A0A1J9Q2Z0"/>
<feature type="signal peptide" evidence="2">
    <location>
        <begin position="1"/>
        <end position="20"/>
    </location>
</feature>
<dbReference type="CDD" id="cd02440">
    <property type="entry name" value="AdoMet_MTases"/>
    <property type="match status" value="1"/>
</dbReference>
<dbReference type="GO" id="GO:0016740">
    <property type="term" value="F:transferase activity"/>
    <property type="evidence" value="ECO:0007669"/>
    <property type="project" value="UniProtKB-KW"/>
</dbReference>
<accession>A0A1J9Q2Z0</accession>
<feature type="non-terminal residue" evidence="4">
    <location>
        <position position="1"/>
    </location>
</feature>
<organism evidence="4 5">
    <name type="scientific">Blastomyces percursus</name>
    <dbReference type="NCBI Taxonomy" id="1658174"/>
    <lineage>
        <taxon>Eukaryota</taxon>
        <taxon>Fungi</taxon>
        <taxon>Dikarya</taxon>
        <taxon>Ascomycota</taxon>
        <taxon>Pezizomycotina</taxon>
        <taxon>Eurotiomycetes</taxon>
        <taxon>Eurotiomycetidae</taxon>
        <taxon>Onygenales</taxon>
        <taxon>Ajellomycetaceae</taxon>
        <taxon>Blastomyces</taxon>
    </lineage>
</organism>
<keyword evidence="1" id="KW-0808">Transferase</keyword>
<evidence type="ECO:0000256" key="2">
    <source>
        <dbReference type="SAM" id="SignalP"/>
    </source>
</evidence>
<dbReference type="EMBL" id="LGTZ01000903">
    <property type="protein sequence ID" value="OJD22998.1"/>
    <property type="molecule type" value="Genomic_DNA"/>
</dbReference>
<evidence type="ECO:0000256" key="1">
    <source>
        <dbReference type="ARBA" id="ARBA00022679"/>
    </source>
</evidence>
<comment type="caution">
    <text evidence="4">The sequence shown here is derived from an EMBL/GenBank/DDBJ whole genome shotgun (WGS) entry which is preliminary data.</text>
</comment>
<dbReference type="PANTHER" id="PTHR43861:SF2">
    <property type="entry name" value="CARBOXY-S-ADENOSYL-L-METHIONINE SYNTHASE"/>
    <property type="match status" value="1"/>
</dbReference>
<keyword evidence="5" id="KW-1185">Reference proteome</keyword>
<dbReference type="VEuPathDB" id="FungiDB:ACJ73_05655"/>
<evidence type="ECO:0000313" key="5">
    <source>
        <dbReference type="Proteomes" id="UP000242791"/>
    </source>
</evidence>
<dbReference type="AlphaFoldDB" id="A0A1J9Q2Z0"/>
<gene>
    <name evidence="4" type="ORF">ACJ73_05655</name>
</gene>
<reference evidence="4 5" key="1">
    <citation type="submission" date="2015-08" db="EMBL/GenBank/DDBJ databases">
        <title>Emmonsia species relationships and genome sequence.</title>
        <authorList>
            <person name="Cuomo C.A."/>
            <person name="Schwartz I.S."/>
            <person name="Kenyon C."/>
            <person name="De Hoog G.S."/>
            <person name="Govender N.P."/>
            <person name="Botha A."/>
            <person name="Moreno L."/>
            <person name="De Vries M."/>
            <person name="Munoz J.F."/>
            <person name="Stielow J.B."/>
        </authorList>
    </citation>
    <scope>NUCLEOTIDE SEQUENCE [LARGE SCALE GENOMIC DNA]</scope>
    <source>
        <strain evidence="4 5">EI222</strain>
    </source>
</reference>
<name>A0A1J9Q2Z0_9EURO</name>
<evidence type="ECO:0000259" key="3">
    <source>
        <dbReference type="Pfam" id="PF13649"/>
    </source>
</evidence>
<dbReference type="InterPro" id="IPR029063">
    <property type="entry name" value="SAM-dependent_MTases_sf"/>
</dbReference>
<evidence type="ECO:0000313" key="4">
    <source>
        <dbReference type="EMBL" id="OJD22998.1"/>
    </source>
</evidence>
<dbReference type="PANTHER" id="PTHR43861">
    <property type="entry name" value="TRANS-ACONITATE 2-METHYLTRANSFERASE-RELATED"/>
    <property type="match status" value="1"/>
</dbReference>
<dbReference type="Pfam" id="PF13649">
    <property type="entry name" value="Methyltransf_25"/>
    <property type="match status" value="1"/>
</dbReference>
<dbReference type="Proteomes" id="UP000242791">
    <property type="component" value="Unassembled WGS sequence"/>
</dbReference>
<dbReference type="OrthoDB" id="4211667at2759"/>
<protein>
    <recommendedName>
        <fullName evidence="3">Methyltransferase domain-containing protein</fullName>
    </recommendedName>
</protein>